<evidence type="ECO:0000313" key="2">
    <source>
        <dbReference type="Proteomes" id="UP000789831"/>
    </source>
</evidence>
<name>A0A9N9EUK1_9GLOM</name>
<reference evidence="1" key="1">
    <citation type="submission" date="2021-06" db="EMBL/GenBank/DDBJ databases">
        <authorList>
            <person name="Kallberg Y."/>
            <person name="Tangrot J."/>
            <person name="Rosling A."/>
        </authorList>
    </citation>
    <scope>NUCLEOTIDE SEQUENCE</scope>
    <source>
        <strain evidence="1">MT106</strain>
    </source>
</reference>
<organism evidence="1 2">
    <name type="scientific">Ambispora gerdemannii</name>
    <dbReference type="NCBI Taxonomy" id="144530"/>
    <lineage>
        <taxon>Eukaryota</taxon>
        <taxon>Fungi</taxon>
        <taxon>Fungi incertae sedis</taxon>
        <taxon>Mucoromycota</taxon>
        <taxon>Glomeromycotina</taxon>
        <taxon>Glomeromycetes</taxon>
        <taxon>Archaeosporales</taxon>
        <taxon>Ambisporaceae</taxon>
        <taxon>Ambispora</taxon>
    </lineage>
</organism>
<accession>A0A9N9EUK1</accession>
<sequence length="290" mass="32878">MPAAKRLHLENWQPYVASNDQTVDLPPLLIDVLNDNTLEPDQIDIPKIGQDPKHFGEYFHQRLLLVTKPMVPVLYIADATELNENTSKEAAEVICKYFLALNKDILTVVELKRLVRYADNSSPVAVAVAEEILGLLKQHGALFKNDPVSRFGFSDDPYLVVRKLQRGMYALPPEESRHQGRIEEGYEPRELMYLDVYVRLLDPNNSASTDVNAFKEVLRTDRQTSAPSQACSSPAASVLSLKWKFLDLGLIYRFKDTMDHTHYLPLCPSAQKALLTMYMSFDIPENVKNG</sequence>
<dbReference type="AlphaFoldDB" id="A0A9N9EUK1"/>
<feature type="non-terminal residue" evidence="1">
    <location>
        <position position="290"/>
    </location>
</feature>
<dbReference type="OrthoDB" id="2303713at2759"/>
<dbReference type="EMBL" id="CAJVPL010012842">
    <property type="protein sequence ID" value="CAG8687182.1"/>
    <property type="molecule type" value="Genomic_DNA"/>
</dbReference>
<proteinExistence type="predicted"/>
<protein>
    <submittedName>
        <fullName evidence="1">3992_t:CDS:1</fullName>
    </submittedName>
</protein>
<evidence type="ECO:0000313" key="1">
    <source>
        <dbReference type="EMBL" id="CAG8687182.1"/>
    </source>
</evidence>
<dbReference type="Proteomes" id="UP000789831">
    <property type="component" value="Unassembled WGS sequence"/>
</dbReference>
<comment type="caution">
    <text evidence="1">The sequence shown here is derived from an EMBL/GenBank/DDBJ whole genome shotgun (WGS) entry which is preliminary data.</text>
</comment>
<gene>
    <name evidence="1" type="ORF">AGERDE_LOCUS12969</name>
</gene>
<feature type="non-terminal residue" evidence="1">
    <location>
        <position position="1"/>
    </location>
</feature>
<keyword evidence="2" id="KW-1185">Reference proteome</keyword>